<organism evidence="1 2">
    <name type="scientific">Brassica napus</name>
    <name type="common">Rape</name>
    <dbReference type="NCBI Taxonomy" id="3708"/>
    <lineage>
        <taxon>Eukaryota</taxon>
        <taxon>Viridiplantae</taxon>
        <taxon>Streptophyta</taxon>
        <taxon>Embryophyta</taxon>
        <taxon>Tracheophyta</taxon>
        <taxon>Spermatophyta</taxon>
        <taxon>Magnoliopsida</taxon>
        <taxon>eudicotyledons</taxon>
        <taxon>Gunneridae</taxon>
        <taxon>Pentapetalae</taxon>
        <taxon>rosids</taxon>
        <taxon>malvids</taxon>
        <taxon>Brassicales</taxon>
        <taxon>Brassicaceae</taxon>
        <taxon>Brassiceae</taxon>
        <taxon>Brassica</taxon>
    </lineage>
</organism>
<keyword evidence="2" id="KW-1185">Reference proteome</keyword>
<proteinExistence type="predicted"/>
<dbReference type="EMBL" id="JAGKQM010000190">
    <property type="protein sequence ID" value="KAH0854974.1"/>
    <property type="molecule type" value="Genomic_DNA"/>
</dbReference>
<comment type="caution">
    <text evidence="1">The sequence shown here is derived from an EMBL/GenBank/DDBJ whole genome shotgun (WGS) entry which is preliminary data.</text>
</comment>
<sequence length="71" mass="8517">MERKRFVFPFISDTGNNDVVASVRFKRDDERRKMNDKFVWQVEEDMRTQDQLHEKVDVAVEASQDQIDGKR</sequence>
<evidence type="ECO:0000313" key="1">
    <source>
        <dbReference type="EMBL" id="KAH0854974.1"/>
    </source>
</evidence>
<evidence type="ECO:0000313" key="2">
    <source>
        <dbReference type="Proteomes" id="UP000824890"/>
    </source>
</evidence>
<gene>
    <name evidence="1" type="ORF">HID58_024528</name>
</gene>
<reference evidence="1 2" key="1">
    <citation type="submission" date="2021-05" db="EMBL/GenBank/DDBJ databases">
        <title>Genome Assembly of Synthetic Allotetraploid Brassica napus Reveals Homoeologous Exchanges between Subgenomes.</title>
        <authorList>
            <person name="Davis J.T."/>
        </authorList>
    </citation>
    <scope>NUCLEOTIDE SEQUENCE [LARGE SCALE GENOMIC DNA]</scope>
    <source>
        <strain evidence="2">cv. Da-Ae</strain>
        <tissue evidence="1">Seedling</tissue>
    </source>
</reference>
<name>A0ABQ7XG95_BRANA</name>
<dbReference type="Proteomes" id="UP000824890">
    <property type="component" value="Unassembled WGS sequence"/>
</dbReference>
<accession>A0ABQ7XG95</accession>
<protein>
    <submittedName>
        <fullName evidence="1">Uncharacterized protein</fullName>
    </submittedName>
</protein>